<dbReference type="Gene3D" id="1.10.405.20">
    <property type="match status" value="1"/>
</dbReference>
<dbReference type="InterPro" id="IPR050464">
    <property type="entry name" value="Zeta_carotene_desat/Oxidored"/>
</dbReference>
<protein>
    <recommendedName>
        <fullName evidence="1">Amine oxidase domain-containing protein</fullName>
    </recommendedName>
</protein>
<evidence type="ECO:0000313" key="3">
    <source>
        <dbReference type="Proteomes" id="UP000317648"/>
    </source>
</evidence>
<dbReference type="Pfam" id="PF01593">
    <property type="entry name" value="Amino_oxidase"/>
    <property type="match status" value="1"/>
</dbReference>
<keyword evidence="3" id="KW-1185">Reference proteome</keyword>
<accession>A0A518DKZ8</accession>
<dbReference type="InterPro" id="IPR036188">
    <property type="entry name" value="FAD/NAD-bd_sf"/>
</dbReference>
<organism evidence="2 3">
    <name type="scientific">Lignipirellula cremea</name>
    <dbReference type="NCBI Taxonomy" id="2528010"/>
    <lineage>
        <taxon>Bacteria</taxon>
        <taxon>Pseudomonadati</taxon>
        <taxon>Planctomycetota</taxon>
        <taxon>Planctomycetia</taxon>
        <taxon>Pirellulales</taxon>
        <taxon>Pirellulaceae</taxon>
        <taxon>Lignipirellula</taxon>
    </lineage>
</organism>
<dbReference type="OrthoDB" id="20837at2"/>
<dbReference type="RefSeq" id="WP_145048520.1">
    <property type="nucleotide sequence ID" value="NZ_CP036433.1"/>
</dbReference>
<dbReference type="AlphaFoldDB" id="A0A518DKZ8"/>
<dbReference type="Gene3D" id="3.50.50.60">
    <property type="entry name" value="FAD/NAD(P)-binding domain"/>
    <property type="match status" value="1"/>
</dbReference>
<gene>
    <name evidence="2" type="ORF">Pla8534_02550</name>
</gene>
<evidence type="ECO:0000313" key="2">
    <source>
        <dbReference type="EMBL" id="QDU92507.1"/>
    </source>
</evidence>
<proteinExistence type="predicted"/>
<dbReference type="FunFam" id="1.10.405.20:FF:000001">
    <property type="entry name" value="Amine oxidase"/>
    <property type="match status" value="1"/>
</dbReference>
<dbReference type="PANTHER" id="PTHR42923:SF17">
    <property type="entry name" value="AMINE OXIDASE DOMAIN-CONTAINING PROTEIN"/>
    <property type="match status" value="1"/>
</dbReference>
<sequence length="435" mass="48204">MRIAIIGSGVSGSLAARLLSTQHQVAVFEANAWPGGHANTVDVDLAGETFPVDTGFMVYNERTYPNFCRLLELLKIPSQPSDMSFSVRCDKTGAEYQGGSLDGLFAQRSNSLRPAFWRMLWDIYRFNQRGTQAVASGELKDGRTVGEFLRTCGVGRRFVELYLVPMAAAIWSSSPMAILDFPADFMIGFFANHGLMQLRDRPQWRTIVGGSRNYVTALLQPLQNQVRLATPIAAVARSEHDVIVTPQNGPPERFEQVVFATHADQTLRLLADAAPAEREILKAFPYQPNAAVLHTDTRQLPSRRRAWASWNYRVSQGETRSAAVTYDLSRLQNHDSPTPILLTLNPAEDIDAARVLRTFSYHHPAYSRDSIAAQQRFGQISGQNRTHFCGAYWGYGFHEDGVNSALAVAQHFGIDLDACTAASMKEPSRIVVASP</sequence>
<dbReference type="InterPro" id="IPR002937">
    <property type="entry name" value="Amino_oxidase"/>
</dbReference>
<dbReference type="SUPFAM" id="SSF51905">
    <property type="entry name" value="FAD/NAD(P)-binding domain"/>
    <property type="match status" value="1"/>
</dbReference>
<dbReference type="KEGG" id="lcre:Pla8534_02550"/>
<reference evidence="2 3" key="1">
    <citation type="submission" date="2019-02" db="EMBL/GenBank/DDBJ databases">
        <title>Deep-cultivation of Planctomycetes and their phenomic and genomic characterization uncovers novel biology.</title>
        <authorList>
            <person name="Wiegand S."/>
            <person name="Jogler M."/>
            <person name="Boedeker C."/>
            <person name="Pinto D."/>
            <person name="Vollmers J."/>
            <person name="Rivas-Marin E."/>
            <person name="Kohn T."/>
            <person name="Peeters S.H."/>
            <person name="Heuer A."/>
            <person name="Rast P."/>
            <person name="Oberbeckmann S."/>
            <person name="Bunk B."/>
            <person name="Jeske O."/>
            <person name="Meyerdierks A."/>
            <person name="Storesund J.E."/>
            <person name="Kallscheuer N."/>
            <person name="Luecker S."/>
            <person name="Lage O.M."/>
            <person name="Pohl T."/>
            <person name="Merkel B.J."/>
            <person name="Hornburger P."/>
            <person name="Mueller R.-W."/>
            <person name="Bruemmer F."/>
            <person name="Labrenz M."/>
            <person name="Spormann A.M."/>
            <person name="Op den Camp H."/>
            <person name="Overmann J."/>
            <person name="Amann R."/>
            <person name="Jetten M.S.M."/>
            <person name="Mascher T."/>
            <person name="Medema M.H."/>
            <person name="Devos D.P."/>
            <person name="Kaster A.-K."/>
            <person name="Ovreas L."/>
            <person name="Rohde M."/>
            <person name="Galperin M.Y."/>
            <person name="Jogler C."/>
        </authorList>
    </citation>
    <scope>NUCLEOTIDE SEQUENCE [LARGE SCALE GENOMIC DNA]</scope>
    <source>
        <strain evidence="2 3">Pla85_3_4</strain>
    </source>
</reference>
<dbReference type="PANTHER" id="PTHR42923">
    <property type="entry name" value="PROTOPORPHYRINOGEN OXIDASE"/>
    <property type="match status" value="1"/>
</dbReference>
<name>A0A518DKZ8_9BACT</name>
<dbReference type="EMBL" id="CP036433">
    <property type="protein sequence ID" value="QDU92507.1"/>
    <property type="molecule type" value="Genomic_DNA"/>
</dbReference>
<dbReference type="Gene3D" id="3.30.70.1990">
    <property type="match status" value="1"/>
</dbReference>
<dbReference type="Proteomes" id="UP000317648">
    <property type="component" value="Chromosome"/>
</dbReference>
<feature type="domain" description="Amine oxidase" evidence="1">
    <location>
        <begin position="15"/>
        <end position="339"/>
    </location>
</feature>
<dbReference type="GO" id="GO:0016491">
    <property type="term" value="F:oxidoreductase activity"/>
    <property type="evidence" value="ECO:0007669"/>
    <property type="project" value="InterPro"/>
</dbReference>
<evidence type="ECO:0000259" key="1">
    <source>
        <dbReference type="Pfam" id="PF01593"/>
    </source>
</evidence>